<accession>A0A432VW18</accession>
<dbReference type="Proteomes" id="UP000288212">
    <property type="component" value="Unassembled WGS sequence"/>
</dbReference>
<evidence type="ECO:0000313" key="3">
    <source>
        <dbReference type="Proteomes" id="UP000288212"/>
    </source>
</evidence>
<sequence length="239" mass="27067">MNKFMHWLYLVIISVLVILLWQSRDNAVPAEDTVEIEEVVVTQSDDEARKMIGYLEALVAELQAENRSLTLMLTERLEAQAAARAPAEPEPELELDSELDVQSAADEATNNRNNERALERALRNAADGFLSGDDFALRAEHEPVDPNWAYPLEQNLQDLFITDESLRDFNIDELKCYTSFCELKVSSLGDARFDSSALHRSMRDQEWAPTNIRMMSLTTSEGRNATVYFDFSGDGDEQP</sequence>
<comment type="caution">
    <text evidence="2">The sequence shown here is derived from an EMBL/GenBank/DDBJ whole genome shotgun (WGS) entry which is preliminary data.</text>
</comment>
<dbReference type="RefSeq" id="WP_126791970.1">
    <property type="nucleotide sequence ID" value="NZ_PIPI01000002.1"/>
</dbReference>
<name>A0A432VW18_9GAMM</name>
<organism evidence="2 3">
    <name type="scientific">Aliidiomarina haloalkalitolerans</name>
    <dbReference type="NCBI Taxonomy" id="859059"/>
    <lineage>
        <taxon>Bacteria</taxon>
        <taxon>Pseudomonadati</taxon>
        <taxon>Pseudomonadota</taxon>
        <taxon>Gammaproteobacteria</taxon>
        <taxon>Alteromonadales</taxon>
        <taxon>Idiomarinaceae</taxon>
        <taxon>Aliidiomarina</taxon>
    </lineage>
</organism>
<dbReference type="AlphaFoldDB" id="A0A432VW18"/>
<gene>
    <name evidence="2" type="ORF">CWE06_05500</name>
</gene>
<dbReference type="EMBL" id="PIPI01000002">
    <property type="protein sequence ID" value="RUO20758.1"/>
    <property type="molecule type" value="Genomic_DNA"/>
</dbReference>
<evidence type="ECO:0000313" key="2">
    <source>
        <dbReference type="EMBL" id="RUO20758.1"/>
    </source>
</evidence>
<evidence type="ECO:0000256" key="1">
    <source>
        <dbReference type="SAM" id="MobiDB-lite"/>
    </source>
</evidence>
<keyword evidence="3" id="KW-1185">Reference proteome</keyword>
<feature type="region of interest" description="Disordered" evidence="1">
    <location>
        <begin position="82"/>
        <end position="114"/>
    </location>
</feature>
<proteinExistence type="predicted"/>
<protein>
    <submittedName>
        <fullName evidence="2">Uncharacterized protein</fullName>
    </submittedName>
</protein>
<reference evidence="2 3" key="1">
    <citation type="journal article" date="2011" name="Front. Microbiol.">
        <title>Genomic signatures of strain selection and enhancement in Bacillus atrophaeus var. globigii, a historical biowarfare simulant.</title>
        <authorList>
            <person name="Gibbons H.S."/>
            <person name="Broomall S.M."/>
            <person name="McNew L.A."/>
            <person name="Daligault H."/>
            <person name="Chapman C."/>
            <person name="Bruce D."/>
            <person name="Karavis M."/>
            <person name="Krepps M."/>
            <person name="McGregor P.A."/>
            <person name="Hong C."/>
            <person name="Park K.H."/>
            <person name="Akmal A."/>
            <person name="Feldman A."/>
            <person name="Lin J.S."/>
            <person name="Chang W.E."/>
            <person name="Higgs B.W."/>
            <person name="Demirev P."/>
            <person name="Lindquist J."/>
            <person name="Liem A."/>
            <person name="Fochler E."/>
            <person name="Read T.D."/>
            <person name="Tapia R."/>
            <person name="Johnson S."/>
            <person name="Bishop-Lilly K.A."/>
            <person name="Detter C."/>
            <person name="Han C."/>
            <person name="Sozhamannan S."/>
            <person name="Rosenzweig C.N."/>
            <person name="Skowronski E.W."/>
        </authorList>
    </citation>
    <scope>NUCLEOTIDE SEQUENCE [LARGE SCALE GENOMIC DNA]</scope>
    <source>
        <strain evidence="2 3">AK5</strain>
    </source>
</reference>
<feature type="compositionally biased region" description="Acidic residues" evidence="1">
    <location>
        <begin position="89"/>
        <end position="99"/>
    </location>
</feature>
<dbReference type="OrthoDB" id="6238433at2"/>